<gene>
    <name evidence="2" type="ORF">KSF_016180</name>
</gene>
<dbReference type="Proteomes" id="UP000597444">
    <property type="component" value="Unassembled WGS sequence"/>
</dbReference>
<dbReference type="PROSITE" id="PS50987">
    <property type="entry name" value="HTH_ARSR_2"/>
    <property type="match status" value="1"/>
</dbReference>
<dbReference type="InterPro" id="IPR036388">
    <property type="entry name" value="WH-like_DNA-bd_sf"/>
</dbReference>
<evidence type="ECO:0000259" key="1">
    <source>
        <dbReference type="PROSITE" id="PS50987"/>
    </source>
</evidence>
<dbReference type="GO" id="GO:0003677">
    <property type="term" value="F:DNA binding"/>
    <property type="evidence" value="ECO:0007669"/>
    <property type="project" value="TreeGrafter"/>
</dbReference>
<evidence type="ECO:0000313" key="2">
    <source>
        <dbReference type="EMBL" id="GHO91570.1"/>
    </source>
</evidence>
<dbReference type="GO" id="GO:0003700">
    <property type="term" value="F:DNA-binding transcription factor activity"/>
    <property type="evidence" value="ECO:0007669"/>
    <property type="project" value="InterPro"/>
</dbReference>
<dbReference type="InterPro" id="IPR052543">
    <property type="entry name" value="HTH_Metal-responsive_Reg"/>
</dbReference>
<dbReference type="GO" id="GO:0097063">
    <property type="term" value="F:cadmium ion sensor activity"/>
    <property type="evidence" value="ECO:0007669"/>
    <property type="project" value="TreeGrafter"/>
</dbReference>
<comment type="caution">
    <text evidence="2">The sequence shown here is derived from an EMBL/GenBank/DDBJ whole genome shotgun (WGS) entry which is preliminary data.</text>
</comment>
<organism evidence="2 3">
    <name type="scientific">Reticulibacter mediterranei</name>
    <dbReference type="NCBI Taxonomy" id="2778369"/>
    <lineage>
        <taxon>Bacteria</taxon>
        <taxon>Bacillati</taxon>
        <taxon>Chloroflexota</taxon>
        <taxon>Ktedonobacteria</taxon>
        <taxon>Ktedonobacterales</taxon>
        <taxon>Reticulibacteraceae</taxon>
        <taxon>Reticulibacter</taxon>
    </lineage>
</organism>
<dbReference type="NCBIfam" id="NF033788">
    <property type="entry name" value="HTH_metalloreg"/>
    <property type="match status" value="1"/>
</dbReference>
<dbReference type="InterPro" id="IPR001845">
    <property type="entry name" value="HTH_ArsR_DNA-bd_dom"/>
</dbReference>
<dbReference type="CDD" id="cd00090">
    <property type="entry name" value="HTH_ARSR"/>
    <property type="match status" value="1"/>
</dbReference>
<dbReference type="GO" id="GO:0046686">
    <property type="term" value="P:response to cadmium ion"/>
    <property type="evidence" value="ECO:0007669"/>
    <property type="project" value="TreeGrafter"/>
</dbReference>
<dbReference type="InterPro" id="IPR011991">
    <property type="entry name" value="ArsR-like_HTH"/>
</dbReference>
<dbReference type="SMART" id="SM00418">
    <property type="entry name" value="HTH_ARSR"/>
    <property type="match status" value="1"/>
</dbReference>
<name>A0A8J3N0U0_9CHLR</name>
<dbReference type="GO" id="GO:0010288">
    <property type="term" value="P:response to lead ion"/>
    <property type="evidence" value="ECO:0007669"/>
    <property type="project" value="TreeGrafter"/>
</dbReference>
<protein>
    <submittedName>
        <fullName evidence="2">Transcriptional regulator</fullName>
    </submittedName>
</protein>
<dbReference type="AlphaFoldDB" id="A0A8J3N0U0"/>
<dbReference type="Gene3D" id="1.10.10.10">
    <property type="entry name" value="Winged helix-like DNA-binding domain superfamily/Winged helix DNA-binding domain"/>
    <property type="match status" value="1"/>
</dbReference>
<dbReference type="Pfam" id="PF12840">
    <property type="entry name" value="HTH_20"/>
    <property type="match status" value="1"/>
</dbReference>
<sequence>MQKYIVYHRYMDTQPDIAAIAFLIGEPTRATILTALLGGVALPVSELVFRCQLTQQTVSAHLAKLVAGGLLVVEPRGRHRYYRLASAEVGHALEAFQVIAPRPPVRSLRQSEETKALCFARTCYDHLAGKLGVSIAQAMCQHGYLTEAEKNYRLTTEGEVWFSHMRIDVAEVRCKRRVFASSCLDWSERRPHLAGALGASLASQFLKQGWIMRSPTSRAIRLSDAGQRGLLQELGLSF</sequence>
<dbReference type="SUPFAM" id="SSF46785">
    <property type="entry name" value="Winged helix' DNA-binding domain"/>
    <property type="match status" value="1"/>
</dbReference>
<dbReference type="PANTHER" id="PTHR39168:SF1">
    <property type="entry name" value="TRANSCRIPTIONAL REGULATORY PROTEIN"/>
    <property type="match status" value="1"/>
</dbReference>
<proteinExistence type="predicted"/>
<dbReference type="PRINTS" id="PR00778">
    <property type="entry name" value="HTHARSR"/>
</dbReference>
<dbReference type="InterPro" id="IPR036390">
    <property type="entry name" value="WH_DNA-bd_sf"/>
</dbReference>
<feature type="domain" description="HTH arsR-type" evidence="1">
    <location>
        <begin position="11"/>
        <end position="104"/>
    </location>
</feature>
<keyword evidence="3" id="KW-1185">Reference proteome</keyword>
<dbReference type="GO" id="GO:0032791">
    <property type="term" value="F:lead ion binding"/>
    <property type="evidence" value="ECO:0007669"/>
    <property type="project" value="TreeGrafter"/>
</dbReference>
<dbReference type="PANTHER" id="PTHR39168">
    <property type="entry name" value="TRANSCRIPTIONAL REGULATOR-RELATED"/>
    <property type="match status" value="1"/>
</dbReference>
<accession>A0A8J3N0U0</accession>
<reference evidence="2" key="1">
    <citation type="submission" date="2020-10" db="EMBL/GenBank/DDBJ databases">
        <title>Taxonomic study of unclassified bacteria belonging to the class Ktedonobacteria.</title>
        <authorList>
            <person name="Yabe S."/>
            <person name="Wang C.M."/>
            <person name="Zheng Y."/>
            <person name="Sakai Y."/>
            <person name="Cavaletti L."/>
            <person name="Monciardini P."/>
            <person name="Donadio S."/>
        </authorList>
    </citation>
    <scope>NUCLEOTIDE SEQUENCE</scope>
    <source>
        <strain evidence="2">ID150040</strain>
    </source>
</reference>
<evidence type="ECO:0000313" key="3">
    <source>
        <dbReference type="Proteomes" id="UP000597444"/>
    </source>
</evidence>
<dbReference type="EMBL" id="BNJK01000001">
    <property type="protein sequence ID" value="GHO91570.1"/>
    <property type="molecule type" value="Genomic_DNA"/>
</dbReference>